<evidence type="ECO:0000313" key="6">
    <source>
        <dbReference type="Proteomes" id="UP000429523"/>
    </source>
</evidence>
<dbReference type="EMBL" id="QXFY01001933">
    <property type="protein sequence ID" value="KAE9306365.1"/>
    <property type="molecule type" value="Genomic_DNA"/>
</dbReference>
<name>A0A6A3Z3A3_9STRA</name>
<accession>A0A6A3Z3A3</accession>
<organism evidence="4 7">
    <name type="scientific">Phytophthora fragariae</name>
    <dbReference type="NCBI Taxonomy" id="53985"/>
    <lineage>
        <taxon>Eukaryota</taxon>
        <taxon>Sar</taxon>
        <taxon>Stramenopiles</taxon>
        <taxon>Oomycota</taxon>
        <taxon>Peronosporomycetes</taxon>
        <taxon>Peronosporales</taxon>
        <taxon>Peronosporaceae</taxon>
        <taxon>Phytophthora</taxon>
    </lineage>
</organism>
<gene>
    <name evidence="4" type="ORF">PF002_g13515</name>
    <name evidence="3" type="ORF">PF007_g12288</name>
    <name evidence="5" type="ORF">PF008_g21485</name>
    <name evidence="2" type="ORF">PF009_g13117</name>
</gene>
<keyword evidence="1" id="KW-0472">Membrane</keyword>
<dbReference type="AlphaFoldDB" id="A0A6A3Z3A3"/>
<evidence type="ECO:0000313" key="7">
    <source>
        <dbReference type="Proteomes" id="UP000440367"/>
    </source>
</evidence>
<dbReference type="Proteomes" id="UP000440367">
    <property type="component" value="Unassembled WGS sequence"/>
</dbReference>
<evidence type="ECO:0000313" key="5">
    <source>
        <dbReference type="EMBL" id="KAE9306365.1"/>
    </source>
</evidence>
<feature type="transmembrane region" description="Helical" evidence="1">
    <location>
        <begin position="287"/>
        <end position="311"/>
    </location>
</feature>
<dbReference type="EMBL" id="QXFZ01000641">
    <property type="protein sequence ID" value="KAE9109344.1"/>
    <property type="molecule type" value="Genomic_DNA"/>
</dbReference>
<evidence type="ECO:0000313" key="8">
    <source>
        <dbReference type="Proteomes" id="UP000441208"/>
    </source>
</evidence>
<evidence type="ECO:0000313" key="3">
    <source>
        <dbReference type="EMBL" id="KAE9109344.1"/>
    </source>
</evidence>
<evidence type="ECO:0000313" key="2">
    <source>
        <dbReference type="EMBL" id="KAE8936957.1"/>
    </source>
</evidence>
<comment type="caution">
    <text evidence="4">The sequence shown here is derived from an EMBL/GenBank/DDBJ whole genome shotgun (WGS) entry which is preliminary data.</text>
</comment>
<dbReference type="Proteomes" id="UP000486351">
    <property type="component" value="Unassembled WGS sequence"/>
</dbReference>
<dbReference type="Proteomes" id="UP000429523">
    <property type="component" value="Unassembled WGS sequence"/>
</dbReference>
<dbReference type="EMBL" id="QXGD01000686">
    <property type="protein sequence ID" value="KAE9228529.1"/>
    <property type="molecule type" value="Genomic_DNA"/>
</dbReference>
<dbReference type="Proteomes" id="UP000441208">
    <property type="component" value="Unassembled WGS sequence"/>
</dbReference>
<proteinExistence type="predicted"/>
<evidence type="ECO:0000256" key="1">
    <source>
        <dbReference type="SAM" id="Phobius"/>
    </source>
</evidence>
<protein>
    <submittedName>
        <fullName evidence="4">Uncharacterized protein</fullName>
    </submittedName>
</protein>
<keyword evidence="1" id="KW-1133">Transmembrane helix</keyword>
<dbReference type="EMBL" id="QXGF01000674">
    <property type="protein sequence ID" value="KAE8936957.1"/>
    <property type="molecule type" value="Genomic_DNA"/>
</dbReference>
<evidence type="ECO:0000313" key="4">
    <source>
        <dbReference type="EMBL" id="KAE9228529.1"/>
    </source>
</evidence>
<reference evidence="6 7" key="1">
    <citation type="submission" date="2018-08" db="EMBL/GenBank/DDBJ databases">
        <title>Genomic investigation of the strawberry pathogen Phytophthora fragariae indicates pathogenicity is determined by transcriptional variation in three key races.</title>
        <authorList>
            <person name="Adams T.M."/>
            <person name="Armitage A.D."/>
            <person name="Sobczyk M.K."/>
            <person name="Bates H.J."/>
            <person name="Dunwell J.M."/>
            <person name="Nellist C.F."/>
            <person name="Harrison R.J."/>
        </authorList>
    </citation>
    <scope>NUCLEOTIDE SEQUENCE [LARGE SCALE GENOMIC DNA]</scope>
    <source>
        <strain evidence="4 7">BC-1</strain>
        <strain evidence="3 8">NOV-71</strain>
        <strain evidence="5 9">NOV-77</strain>
        <strain evidence="2 6">NOV-9</strain>
    </source>
</reference>
<keyword evidence="1" id="KW-0812">Transmembrane</keyword>
<evidence type="ECO:0000313" key="9">
    <source>
        <dbReference type="Proteomes" id="UP000486351"/>
    </source>
</evidence>
<sequence>MERLQAIQARFPNLTFDLAFLESQEDMQVCRGGLTSLGFRRADASAVIRARNCSDAKLPSSCETVFVEDYRYETGLLISDIVQWYRVVAALRIIGQTYFLLRGIRLMLSCYFVHGTPNSKLSTWTRVGKARHLFMKVPTQCVVFGSPFPVSCYVFAHLLDAPFTYDVLESHFFSQGGVLDIRPEAFVSYAVVQMRNVWIYALVWHMVVSVTTSRWLARNNQLSSGIVGVPEFLLSALSSLTLVAQYRSTSFRSSKIVNMVVMPDNLARAWVATKYQYGFSHRGSGSVLLGGVIIDLKFLICLVFVIAGAWFARVIWVNYIIGGDKYRFSHWFILAPTPVPYSAGVLRPTVSMCVHWTSDFFCIRDEQKQRKLLQQQQLQSQQRQSSKLRVLKLKGGKGRVVPLTASLRAKQLAVAVLRLQIHKYKYSTPSALMNVNTFRYIQHQMKCLHGRSDDVEANVAFMNAVVMSDPIVYLRTLLGRDRSTELAYYQSLLRPHQVVLLPVVVVGEHNEYTGSCGKTWSKRSRTVSFSDVTLIHFRTPRLLK</sequence>